<protein>
    <submittedName>
        <fullName evidence="3">Macrophage mannose receptor 1</fullName>
    </submittedName>
</protein>
<dbReference type="InterPro" id="IPR001304">
    <property type="entry name" value="C-type_lectin-like"/>
</dbReference>
<keyword evidence="1" id="KW-0732">Signal</keyword>
<dbReference type="Pfam" id="PF00059">
    <property type="entry name" value="Lectin_C"/>
    <property type="match status" value="1"/>
</dbReference>
<dbReference type="SUPFAM" id="SSF56436">
    <property type="entry name" value="C-type lectin-like"/>
    <property type="match status" value="1"/>
</dbReference>
<evidence type="ECO:0000259" key="2">
    <source>
        <dbReference type="PROSITE" id="PS50041"/>
    </source>
</evidence>
<evidence type="ECO:0000256" key="1">
    <source>
        <dbReference type="SAM" id="SignalP"/>
    </source>
</evidence>
<dbReference type="PROSITE" id="PS50041">
    <property type="entry name" value="C_TYPE_LECTIN_2"/>
    <property type="match status" value="1"/>
</dbReference>
<dbReference type="Gene3D" id="3.10.100.10">
    <property type="entry name" value="Mannose-Binding Protein A, subunit A"/>
    <property type="match status" value="1"/>
</dbReference>
<proteinExistence type="predicted"/>
<dbReference type="PANTHER" id="PTHR22803">
    <property type="entry name" value="MANNOSE, PHOSPHOLIPASE, LECTIN RECEPTOR RELATED"/>
    <property type="match status" value="1"/>
</dbReference>
<feature type="domain" description="C-type lectin" evidence="2">
    <location>
        <begin position="51"/>
        <end position="173"/>
    </location>
</feature>
<reference evidence="3 4" key="1">
    <citation type="journal article" date="2021" name="Elife">
        <title>Chloroplast acquisition without the gene transfer in kleptoplastic sea slugs, Plakobranchus ocellatus.</title>
        <authorList>
            <person name="Maeda T."/>
            <person name="Takahashi S."/>
            <person name="Yoshida T."/>
            <person name="Shimamura S."/>
            <person name="Takaki Y."/>
            <person name="Nagai Y."/>
            <person name="Toyoda A."/>
            <person name="Suzuki Y."/>
            <person name="Arimoto A."/>
            <person name="Ishii H."/>
            <person name="Satoh N."/>
            <person name="Nishiyama T."/>
            <person name="Hasebe M."/>
            <person name="Maruyama T."/>
            <person name="Minagawa J."/>
            <person name="Obokata J."/>
            <person name="Shigenobu S."/>
        </authorList>
    </citation>
    <scope>NUCLEOTIDE SEQUENCE [LARGE SCALE GENOMIC DNA]</scope>
</reference>
<feature type="signal peptide" evidence="1">
    <location>
        <begin position="1"/>
        <end position="24"/>
    </location>
</feature>
<sequence>MCFRGEHLFLGLVVFISRQARVGSETTQCTPERFQASLPCGSDGFQEYQVSRGTCILIKSPDVEVTWTQASEACRLVRGELVRLDNRELDTLVKANLNVSQNGYHIGLRKFEESGKFRWQGDKRSATPEPTWMNWAPREPSKTSHLSECAYKDSADGFWRTGSCQTKRSYICERASRSCQTKRSYICERTTIGNFGRPELTVSFLSGSTVLYVGKIYTINCAAFVLPDDPSLSFTITKVDGSVHTAGKNRRLRIYRHKREYIEHSYGCLLREKMPVTANLSKDMENSTFSCCQNRQDGFQRCTSWRLGELLFLPRPPEVSSNIADGDVYLGGAMEAKCSAYVGSRGELRWSLDTSHGTRWWKIDIDGKIYILEPQNKWIPYFKGELYPNLPAEFTATSK</sequence>
<evidence type="ECO:0000313" key="4">
    <source>
        <dbReference type="Proteomes" id="UP000762676"/>
    </source>
</evidence>
<keyword evidence="4" id="KW-1185">Reference proteome</keyword>
<dbReference type="CDD" id="cd00037">
    <property type="entry name" value="CLECT"/>
    <property type="match status" value="1"/>
</dbReference>
<dbReference type="SMART" id="SM00034">
    <property type="entry name" value="CLECT"/>
    <property type="match status" value="1"/>
</dbReference>
<organism evidence="3 4">
    <name type="scientific">Elysia marginata</name>
    <dbReference type="NCBI Taxonomy" id="1093978"/>
    <lineage>
        <taxon>Eukaryota</taxon>
        <taxon>Metazoa</taxon>
        <taxon>Spiralia</taxon>
        <taxon>Lophotrochozoa</taxon>
        <taxon>Mollusca</taxon>
        <taxon>Gastropoda</taxon>
        <taxon>Heterobranchia</taxon>
        <taxon>Euthyneura</taxon>
        <taxon>Panpulmonata</taxon>
        <taxon>Sacoglossa</taxon>
        <taxon>Placobranchoidea</taxon>
        <taxon>Plakobranchidae</taxon>
        <taxon>Elysia</taxon>
    </lineage>
</organism>
<accession>A0AAV4I7R0</accession>
<name>A0AAV4I7R0_9GAST</name>
<comment type="caution">
    <text evidence="3">The sequence shown here is derived from an EMBL/GenBank/DDBJ whole genome shotgun (WGS) entry which is preliminary data.</text>
</comment>
<dbReference type="InterPro" id="IPR016186">
    <property type="entry name" value="C-type_lectin-like/link_sf"/>
</dbReference>
<dbReference type="InterPro" id="IPR050111">
    <property type="entry name" value="C-type_lectin/snaclec_domain"/>
</dbReference>
<dbReference type="AlphaFoldDB" id="A0AAV4I7R0"/>
<keyword evidence="3" id="KW-0675">Receptor</keyword>
<dbReference type="EMBL" id="BMAT01002392">
    <property type="protein sequence ID" value="GFS05945.1"/>
    <property type="molecule type" value="Genomic_DNA"/>
</dbReference>
<feature type="chain" id="PRO_5043585010" evidence="1">
    <location>
        <begin position="25"/>
        <end position="399"/>
    </location>
</feature>
<dbReference type="Proteomes" id="UP000762676">
    <property type="component" value="Unassembled WGS sequence"/>
</dbReference>
<gene>
    <name evidence="3" type="ORF">ElyMa_001211900</name>
</gene>
<dbReference type="InterPro" id="IPR016187">
    <property type="entry name" value="CTDL_fold"/>
</dbReference>
<evidence type="ECO:0000313" key="3">
    <source>
        <dbReference type="EMBL" id="GFS05945.1"/>
    </source>
</evidence>